<comment type="caution">
    <text evidence="1">The sequence shown here is derived from an EMBL/GenBank/DDBJ whole genome shotgun (WGS) entry which is preliminary data.</text>
</comment>
<dbReference type="RefSeq" id="WP_184018597.1">
    <property type="nucleotide sequence ID" value="NZ_JACHFD010000009.1"/>
</dbReference>
<keyword evidence="2" id="KW-1185">Reference proteome</keyword>
<accession>A0A840VDQ6</accession>
<organism evidence="1 2">
    <name type="scientific">Haloferula luteola</name>
    <dbReference type="NCBI Taxonomy" id="595692"/>
    <lineage>
        <taxon>Bacteria</taxon>
        <taxon>Pseudomonadati</taxon>
        <taxon>Verrucomicrobiota</taxon>
        <taxon>Verrucomicrobiia</taxon>
        <taxon>Verrucomicrobiales</taxon>
        <taxon>Verrucomicrobiaceae</taxon>
        <taxon>Haloferula</taxon>
    </lineage>
</organism>
<dbReference type="Proteomes" id="UP000557717">
    <property type="component" value="Unassembled WGS sequence"/>
</dbReference>
<dbReference type="EMBL" id="JACHFD010000009">
    <property type="protein sequence ID" value="MBB5351959.1"/>
    <property type="molecule type" value="Genomic_DNA"/>
</dbReference>
<protein>
    <submittedName>
        <fullName evidence="1">Uncharacterized protein</fullName>
    </submittedName>
</protein>
<sequence>MKARIFLLSVICALVAGMFFHDFILVEAAVVNSSIRAGLLSGDEEGEFTEKLIRRAQSSSADVGSAILSECYISASHKIGARPVGFMEFDLSKDGLRTAFAGYSNYHHADVGFEAERERAIKLMRALSSNEN</sequence>
<gene>
    <name evidence="1" type="ORF">HNR46_002198</name>
</gene>
<dbReference type="AlphaFoldDB" id="A0A840VDQ6"/>
<reference evidence="1 2" key="1">
    <citation type="submission" date="2020-08" db="EMBL/GenBank/DDBJ databases">
        <title>Genomic Encyclopedia of Type Strains, Phase IV (KMG-IV): sequencing the most valuable type-strain genomes for metagenomic binning, comparative biology and taxonomic classification.</title>
        <authorList>
            <person name="Goeker M."/>
        </authorList>
    </citation>
    <scope>NUCLEOTIDE SEQUENCE [LARGE SCALE GENOMIC DNA]</scope>
    <source>
        <strain evidence="1 2">YC6886</strain>
    </source>
</reference>
<evidence type="ECO:0000313" key="2">
    <source>
        <dbReference type="Proteomes" id="UP000557717"/>
    </source>
</evidence>
<proteinExistence type="predicted"/>
<evidence type="ECO:0000313" key="1">
    <source>
        <dbReference type="EMBL" id="MBB5351959.1"/>
    </source>
</evidence>
<name>A0A840VDQ6_9BACT</name>